<organism evidence="1 2">
    <name type="scientific">Kocuria sediminis</name>
    <dbReference type="NCBI Taxonomy" id="1038857"/>
    <lineage>
        <taxon>Bacteria</taxon>
        <taxon>Bacillati</taxon>
        <taxon>Actinomycetota</taxon>
        <taxon>Actinomycetes</taxon>
        <taxon>Micrococcales</taxon>
        <taxon>Micrococcaceae</taxon>
        <taxon>Kocuria</taxon>
    </lineage>
</organism>
<keyword evidence="2" id="KW-1185">Reference proteome</keyword>
<dbReference type="RefSeq" id="WP_156267593.1">
    <property type="nucleotide sequence ID" value="NZ_WOGU01000003.1"/>
</dbReference>
<sequence>MTTTPLFTDAQRYLRSGSPAGLTVTRFEIVDDVAELTVAFTPEALERVLRSQLEAVETPADWDCPQAPTEAGSPTWAYALELSRVFNEHYFSHVLLERHEAGFEALLAAHGHEGTPVVAKPDYTPASLLPVLRRLKAEHLSRSEDHWSARAA</sequence>
<evidence type="ECO:0000313" key="2">
    <source>
        <dbReference type="Proteomes" id="UP000436989"/>
    </source>
</evidence>
<protein>
    <submittedName>
        <fullName evidence="1">Uncharacterized protein</fullName>
    </submittedName>
</protein>
<dbReference type="EMBL" id="WOGU01000003">
    <property type="protein sequence ID" value="MUN62385.1"/>
    <property type="molecule type" value="Genomic_DNA"/>
</dbReference>
<name>A0A6N8GN54_9MICC</name>
<reference evidence="1 2" key="1">
    <citation type="submission" date="2019-12" db="EMBL/GenBank/DDBJ databases">
        <authorList>
            <person name="Shi Y."/>
        </authorList>
    </citation>
    <scope>NUCLEOTIDE SEQUENCE [LARGE SCALE GENOMIC DNA]</scope>
    <source>
        <strain evidence="1 2">JCM 17929</strain>
    </source>
</reference>
<comment type="caution">
    <text evidence="1">The sequence shown here is derived from an EMBL/GenBank/DDBJ whole genome shotgun (WGS) entry which is preliminary data.</text>
</comment>
<evidence type="ECO:0000313" key="1">
    <source>
        <dbReference type="EMBL" id="MUN62385.1"/>
    </source>
</evidence>
<dbReference type="Proteomes" id="UP000436989">
    <property type="component" value="Unassembled WGS sequence"/>
</dbReference>
<gene>
    <name evidence="1" type="ORF">GMA12_04380</name>
</gene>
<accession>A0A6N8GN54</accession>
<proteinExistence type="predicted"/>
<dbReference type="AlphaFoldDB" id="A0A6N8GN54"/>